<dbReference type="InterPro" id="IPR006901">
    <property type="entry name" value="TrmK"/>
</dbReference>
<sequence length="231" mass="26460">MKLSKRLQEIADLVPKGSIVADIGTDHGYVPAYLIQNNISKLVIATDISEGSLEKTINYVKDKQLERKILTRLGDGLEVIKPFEVDTVIIAGMGGLLIGDILEKNKNVTDSITYFILQPMVASKELRQYLIDNKFIIIDEGLVKEDNKFYEIIFAMKGLDYIENHIYYEISQKLIDKNNPLLREFIQNKINISENIMKELKSKESSKSIEKYENLKRSVAIYREVLEKIEG</sequence>
<dbReference type="GO" id="GO:0160105">
    <property type="term" value="F:tRNA (adenine(22)-N1)-methyltransferase activity"/>
    <property type="evidence" value="ECO:0007669"/>
    <property type="project" value="InterPro"/>
</dbReference>
<dbReference type="Pfam" id="PF12847">
    <property type="entry name" value="Methyltransf_18"/>
    <property type="match status" value="1"/>
</dbReference>
<keyword evidence="1" id="KW-0808">Transferase</keyword>
<dbReference type="Proteomes" id="UP000601522">
    <property type="component" value="Unassembled WGS sequence"/>
</dbReference>
<dbReference type="GO" id="GO:0032259">
    <property type="term" value="P:methylation"/>
    <property type="evidence" value="ECO:0007669"/>
    <property type="project" value="UniProtKB-KW"/>
</dbReference>
<dbReference type="PANTHER" id="PTHR38451">
    <property type="entry name" value="TRNA (ADENINE(22)-N(1))-METHYLTRANSFERASE"/>
    <property type="match status" value="1"/>
</dbReference>
<protein>
    <submittedName>
        <fullName evidence="1">SAM-dependent methyltransferase</fullName>
    </submittedName>
</protein>
<gene>
    <name evidence="1" type="ORF">H8689_06345</name>
</gene>
<proteinExistence type="predicted"/>
<dbReference type="RefSeq" id="WP_249323587.1">
    <property type="nucleotide sequence ID" value="NZ_JACRTK010000002.1"/>
</dbReference>
<dbReference type="PIRSF" id="PIRSF018637">
    <property type="entry name" value="TrmK"/>
    <property type="match status" value="1"/>
</dbReference>
<dbReference type="EMBL" id="JACRTK010000002">
    <property type="protein sequence ID" value="MBC8590752.1"/>
    <property type="molecule type" value="Genomic_DNA"/>
</dbReference>
<organism evidence="1 2">
    <name type="scientific">Wansuia hejianensis</name>
    <dbReference type="NCBI Taxonomy" id="2763667"/>
    <lineage>
        <taxon>Bacteria</taxon>
        <taxon>Bacillati</taxon>
        <taxon>Bacillota</taxon>
        <taxon>Clostridia</taxon>
        <taxon>Lachnospirales</taxon>
        <taxon>Lachnospiraceae</taxon>
        <taxon>Wansuia</taxon>
    </lineage>
</organism>
<reference evidence="1 2" key="1">
    <citation type="submission" date="2020-08" db="EMBL/GenBank/DDBJ databases">
        <title>Genome public.</title>
        <authorList>
            <person name="Liu C."/>
            <person name="Sun Q."/>
        </authorList>
    </citation>
    <scope>NUCLEOTIDE SEQUENCE [LARGE SCALE GENOMIC DNA]</scope>
    <source>
        <strain evidence="1 2">NSJ-26</strain>
    </source>
</reference>
<dbReference type="PANTHER" id="PTHR38451:SF1">
    <property type="entry name" value="TRNA (ADENINE(22)-N(1))-METHYLTRANSFERASE"/>
    <property type="match status" value="1"/>
</dbReference>
<name>A0A926F2E4_9FIRM</name>
<keyword evidence="2" id="KW-1185">Reference proteome</keyword>
<keyword evidence="1" id="KW-0489">Methyltransferase</keyword>
<dbReference type="Gene3D" id="3.40.50.150">
    <property type="entry name" value="Vaccinia Virus protein VP39"/>
    <property type="match status" value="1"/>
</dbReference>
<dbReference type="InterPro" id="IPR029063">
    <property type="entry name" value="SAM-dependent_MTases_sf"/>
</dbReference>
<dbReference type="SUPFAM" id="SSF53335">
    <property type="entry name" value="S-adenosyl-L-methionine-dependent methyltransferases"/>
    <property type="match status" value="1"/>
</dbReference>
<comment type="caution">
    <text evidence="1">The sequence shown here is derived from an EMBL/GenBank/DDBJ whole genome shotgun (WGS) entry which is preliminary data.</text>
</comment>
<evidence type="ECO:0000313" key="1">
    <source>
        <dbReference type="EMBL" id="MBC8590752.1"/>
    </source>
</evidence>
<dbReference type="AlphaFoldDB" id="A0A926F2E4"/>
<evidence type="ECO:0000313" key="2">
    <source>
        <dbReference type="Proteomes" id="UP000601522"/>
    </source>
</evidence>
<accession>A0A926F2E4</accession>